<feature type="compositionally biased region" description="Basic and acidic residues" evidence="7">
    <location>
        <begin position="460"/>
        <end position="475"/>
    </location>
</feature>
<dbReference type="GO" id="GO:0035556">
    <property type="term" value="P:intracellular signal transduction"/>
    <property type="evidence" value="ECO:0007669"/>
    <property type="project" value="TreeGrafter"/>
</dbReference>
<feature type="region of interest" description="Disordered" evidence="7">
    <location>
        <begin position="254"/>
        <end position="338"/>
    </location>
</feature>
<feature type="compositionally biased region" description="Polar residues" evidence="7">
    <location>
        <begin position="511"/>
        <end position="526"/>
    </location>
</feature>
<dbReference type="GO" id="GO:0043065">
    <property type="term" value="P:positive regulation of apoptotic process"/>
    <property type="evidence" value="ECO:0007669"/>
    <property type="project" value="TreeGrafter"/>
</dbReference>
<proteinExistence type="predicted"/>
<dbReference type="GO" id="GO:0005524">
    <property type="term" value="F:ATP binding"/>
    <property type="evidence" value="ECO:0007669"/>
    <property type="project" value="UniProtKB-UniRule"/>
</dbReference>
<dbReference type="Gene3D" id="3.30.200.20">
    <property type="entry name" value="Phosphorylase Kinase, domain 1"/>
    <property type="match status" value="1"/>
</dbReference>
<evidence type="ECO:0000256" key="7">
    <source>
        <dbReference type="SAM" id="MobiDB-lite"/>
    </source>
</evidence>
<dbReference type="PANTHER" id="PTHR24342">
    <property type="entry name" value="SERINE/THREONINE-PROTEIN KINASE 17"/>
    <property type="match status" value="1"/>
</dbReference>
<sequence>MIHVDETDPLGDIPPAFPYREVEIKRGIDPKQIYELSSELGRGKFGVVYKCKEKTTGVRLAAKFIQIVKKGDRRNIEREVHMMNVLHHAKIAQLYAAYEFDRTFCVMMELVSGLSPFAGEDDIQTMGNITIGRYDFLDEAFDNVSEEAIDFINRCLVKEQKERLTAEDALKHKWIKRKPQYHPTNRRPSLTNFKPILLESNNNSNNVTNAEIAKDNLKELVGKWDETPNNRYAFEQDTENIIAPSGETVQLRRPTLPELAGLPNGSRRGSIARDSDSVASSCDTTASVCTDPTPSPTPLPSQHQHNHIERPVSPPAQPEASLAVSSTGVSETHRRDKVRDDLRKLSDLLKLSLTNVKALDAAEQTADHVPTVASPTSPAPALGELDSELESLKSKVNTIRTSRAQNKLNELAQRPDFLANDPFKLPTFRFLPKSISLCNEDSVFKENYTKFCDRNASGRVSREQSQETSVSEKVDVTSTIVRKKSTSSSTTKKKKDPQGVATTTTTTTTTFSSTPSGQIASTTTVRRTIVKQQKVVGDDAGSSVTADSHSRRTITPMQSLDASSTSSSDTKLTHSASIKRTKFRVNQLSSRDVPVAINSVARRYLERSGVQDDLSTAATGRLSHTLNPGQTTTLDDTVTANNLRNNAIRLRSSVSVDWDAMEAVENRSMKTINTFLKRHAVASSAVKQIQAQLEASITTHK</sequence>
<dbReference type="PANTHER" id="PTHR24342:SF20">
    <property type="entry name" value="MYOSIN LIGHT CHAIN KINASE, SMOOTH MUSCLE"/>
    <property type="match status" value="1"/>
</dbReference>
<dbReference type="GO" id="GO:0005634">
    <property type="term" value="C:nucleus"/>
    <property type="evidence" value="ECO:0007669"/>
    <property type="project" value="TreeGrafter"/>
</dbReference>
<keyword evidence="1" id="KW-0723">Serine/threonine-protein kinase</keyword>
<evidence type="ECO:0000256" key="5">
    <source>
        <dbReference type="ARBA" id="ARBA00022840"/>
    </source>
</evidence>
<evidence type="ECO:0000256" key="4">
    <source>
        <dbReference type="ARBA" id="ARBA00022777"/>
    </source>
</evidence>
<feature type="region of interest" description="Disordered" evidence="7">
    <location>
        <begin position="455"/>
        <end position="576"/>
    </location>
</feature>
<dbReference type="FunFam" id="3.30.200.20:FF:000534">
    <property type="entry name" value="Myosin light chain kinase"/>
    <property type="match status" value="1"/>
</dbReference>
<feature type="domain" description="Protein kinase" evidence="8">
    <location>
        <begin position="34"/>
        <end position="349"/>
    </location>
</feature>
<feature type="binding site" evidence="6">
    <location>
        <position position="70"/>
    </location>
    <ligand>
        <name>ATP</name>
        <dbReference type="ChEBI" id="CHEBI:30616"/>
    </ligand>
</feature>
<evidence type="ECO:0000313" key="10">
    <source>
        <dbReference type="Proteomes" id="UP000075885"/>
    </source>
</evidence>
<dbReference type="InterPro" id="IPR000719">
    <property type="entry name" value="Prot_kinase_dom"/>
</dbReference>
<evidence type="ECO:0000313" key="9">
    <source>
        <dbReference type="EnsemblMetazoa" id="AEPI004425-PA"/>
    </source>
</evidence>
<feature type="compositionally biased region" description="Polar residues" evidence="7">
    <location>
        <begin position="277"/>
        <end position="290"/>
    </location>
</feature>
<dbReference type="GO" id="GO:0004674">
    <property type="term" value="F:protein serine/threonine kinase activity"/>
    <property type="evidence" value="ECO:0007669"/>
    <property type="project" value="UniProtKB-KW"/>
</dbReference>
<dbReference type="SUPFAM" id="SSF56112">
    <property type="entry name" value="Protein kinase-like (PK-like)"/>
    <property type="match status" value="1"/>
</dbReference>
<keyword evidence="4" id="KW-0418">Kinase</keyword>
<evidence type="ECO:0000256" key="3">
    <source>
        <dbReference type="ARBA" id="ARBA00022741"/>
    </source>
</evidence>
<protein>
    <recommendedName>
        <fullName evidence="8">Protein kinase domain-containing protein</fullName>
    </recommendedName>
</protein>
<dbReference type="STRING" id="199890.A0A182PBW9"/>
<reference evidence="10" key="1">
    <citation type="submission" date="2013-03" db="EMBL/GenBank/DDBJ databases">
        <title>The Genome Sequence of Anopheles epiroticus epiroticus2.</title>
        <authorList>
            <consortium name="The Broad Institute Genomics Platform"/>
            <person name="Neafsey D.E."/>
            <person name="Howell P."/>
            <person name="Walker B."/>
            <person name="Young S.K."/>
            <person name="Zeng Q."/>
            <person name="Gargeya S."/>
            <person name="Fitzgerald M."/>
            <person name="Haas B."/>
            <person name="Abouelleil A."/>
            <person name="Allen A.W."/>
            <person name="Alvarado L."/>
            <person name="Arachchi H.M."/>
            <person name="Berlin A.M."/>
            <person name="Chapman S.B."/>
            <person name="Gainer-Dewar J."/>
            <person name="Goldberg J."/>
            <person name="Griggs A."/>
            <person name="Gujja S."/>
            <person name="Hansen M."/>
            <person name="Howarth C."/>
            <person name="Imamovic A."/>
            <person name="Ireland A."/>
            <person name="Larimer J."/>
            <person name="McCowan C."/>
            <person name="Murphy C."/>
            <person name="Pearson M."/>
            <person name="Poon T.W."/>
            <person name="Priest M."/>
            <person name="Roberts A."/>
            <person name="Saif S."/>
            <person name="Shea T."/>
            <person name="Sisk P."/>
            <person name="Sykes S."/>
            <person name="Wortman J."/>
            <person name="Nusbaum C."/>
            <person name="Birren B."/>
        </authorList>
    </citation>
    <scope>NUCLEOTIDE SEQUENCE [LARGE SCALE GENOMIC DNA]</scope>
    <source>
        <strain evidence="10">Epiroticus2</strain>
    </source>
</reference>
<organism evidence="9 10">
    <name type="scientific">Anopheles epiroticus</name>
    <dbReference type="NCBI Taxonomy" id="199890"/>
    <lineage>
        <taxon>Eukaryota</taxon>
        <taxon>Metazoa</taxon>
        <taxon>Ecdysozoa</taxon>
        <taxon>Arthropoda</taxon>
        <taxon>Hexapoda</taxon>
        <taxon>Insecta</taxon>
        <taxon>Pterygota</taxon>
        <taxon>Neoptera</taxon>
        <taxon>Endopterygota</taxon>
        <taxon>Diptera</taxon>
        <taxon>Nematocera</taxon>
        <taxon>Culicoidea</taxon>
        <taxon>Culicidae</taxon>
        <taxon>Anophelinae</taxon>
        <taxon>Anopheles</taxon>
    </lineage>
</organism>
<feature type="compositionally biased region" description="Low complexity" evidence="7">
    <location>
        <begin position="369"/>
        <end position="381"/>
    </location>
</feature>
<reference evidence="9" key="2">
    <citation type="submission" date="2020-05" db="UniProtKB">
        <authorList>
            <consortium name="EnsemblMetazoa"/>
        </authorList>
    </citation>
    <scope>IDENTIFICATION</scope>
    <source>
        <strain evidence="9">Epiroticus2</strain>
    </source>
</reference>
<keyword evidence="2" id="KW-0808">Transferase</keyword>
<evidence type="ECO:0000256" key="1">
    <source>
        <dbReference type="ARBA" id="ARBA00022527"/>
    </source>
</evidence>
<evidence type="ECO:0000256" key="2">
    <source>
        <dbReference type="ARBA" id="ARBA00022679"/>
    </source>
</evidence>
<dbReference type="InterPro" id="IPR011009">
    <property type="entry name" value="Kinase-like_dom_sf"/>
</dbReference>
<feature type="compositionally biased region" description="Polar residues" evidence="7">
    <location>
        <begin position="542"/>
        <end position="558"/>
    </location>
</feature>
<feature type="compositionally biased region" description="Basic residues" evidence="7">
    <location>
        <begin position="481"/>
        <end position="495"/>
    </location>
</feature>
<dbReference type="PROSITE" id="PS00107">
    <property type="entry name" value="PROTEIN_KINASE_ATP"/>
    <property type="match status" value="1"/>
</dbReference>
<keyword evidence="3 6" id="KW-0547">Nucleotide-binding</keyword>
<dbReference type="Pfam" id="PF00069">
    <property type="entry name" value="Pkinase"/>
    <property type="match status" value="1"/>
</dbReference>
<dbReference type="VEuPathDB" id="VectorBase:AEPI004425"/>
<keyword evidence="5 6" id="KW-0067">ATP-binding</keyword>
<dbReference type="Proteomes" id="UP000075885">
    <property type="component" value="Unassembled WGS sequence"/>
</dbReference>
<dbReference type="InterPro" id="IPR017441">
    <property type="entry name" value="Protein_kinase_ATP_BS"/>
</dbReference>
<evidence type="ECO:0000256" key="6">
    <source>
        <dbReference type="PROSITE-ProRule" id="PRU10141"/>
    </source>
</evidence>
<feature type="compositionally biased region" description="Low complexity" evidence="7">
    <location>
        <begin position="559"/>
        <end position="575"/>
    </location>
</feature>
<dbReference type="Gene3D" id="1.10.510.10">
    <property type="entry name" value="Transferase(Phosphotransferase) domain 1"/>
    <property type="match status" value="1"/>
</dbReference>
<dbReference type="EnsemblMetazoa" id="AEPI004425-RA">
    <property type="protein sequence ID" value="AEPI004425-PA"/>
    <property type="gene ID" value="AEPI004425"/>
</dbReference>
<dbReference type="PROSITE" id="PS50011">
    <property type="entry name" value="PROTEIN_KINASE_DOM"/>
    <property type="match status" value="1"/>
</dbReference>
<evidence type="ECO:0000259" key="8">
    <source>
        <dbReference type="PROSITE" id="PS50011"/>
    </source>
</evidence>
<feature type="region of interest" description="Disordered" evidence="7">
    <location>
        <begin position="364"/>
        <end position="383"/>
    </location>
</feature>
<keyword evidence="10" id="KW-1185">Reference proteome</keyword>
<dbReference type="AlphaFoldDB" id="A0A182PBW9"/>
<name>A0A182PBW9_9DIPT</name>
<accession>A0A182PBW9</accession>